<dbReference type="NCBIfam" id="TIGR04272">
    <property type="entry name" value="cxxc_cxxc_Mbark"/>
    <property type="match status" value="1"/>
</dbReference>
<protein>
    <recommendedName>
        <fullName evidence="1">CxxC-x17-CxxC domain-containing protein</fullName>
    </recommendedName>
</protein>
<gene>
    <name evidence="2" type="ORF">J4215_05495</name>
</gene>
<proteinExistence type="predicted"/>
<organism evidence="2 3">
    <name type="scientific">Candidatus Iainarchaeum sp</name>
    <dbReference type="NCBI Taxonomy" id="3101447"/>
    <lineage>
        <taxon>Archaea</taxon>
        <taxon>Candidatus Iainarchaeota</taxon>
        <taxon>Candidatus Iainarchaeia</taxon>
        <taxon>Candidatus Iainarchaeales</taxon>
        <taxon>Candidatus Iainarchaeaceae</taxon>
        <taxon>Candidatus Iainarchaeum</taxon>
    </lineage>
</organism>
<reference evidence="2" key="2">
    <citation type="submission" date="2021-05" db="EMBL/GenBank/DDBJ databases">
        <title>Protein family content uncovers lineage relationships and bacterial pathway maintenance mechanisms in DPANN archaea.</title>
        <authorList>
            <person name="Castelle C.J."/>
            <person name="Meheust R."/>
            <person name="Jaffe A.L."/>
            <person name="Seitz K."/>
            <person name="Gong X."/>
            <person name="Baker B.J."/>
            <person name="Banfield J.F."/>
        </authorList>
    </citation>
    <scope>NUCLEOTIDE SEQUENCE</scope>
    <source>
        <strain evidence="2">RIFCSPLOWO2_01_FULL_AR10_48_17</strain>
    </source>
</reference>
<dbReference type="InterPro" id="IPR026363">
    <property type="entry name" value="CxxC-x17-CxxC_dom"/>
</dbReference>
<accession>A0A8T4L3W3</accession>
<evidence type="ECO:0000313" key="2">
    <source>
        <dbReference type="EMBL" id="MBS3062008.1"/>
    </source>
</evidence>
<sequence length="54" mass="6317">MAFDRFNSGPRQMFDVTCSDCGKQTQVPFQPDGARPVYCRDCYAKHKPKRNDRF</sequence>
<dbReference type="Pfam" id="PF23477">
    <property type="entry name" value="zf_Tbcl_2"/>
    <property type="match status" value="1"/>
</dbReference>
<feature type="domain" description="CxxC-x17-CxxC" evidence="1">
    <location>
        <begin position="11"/>
        <end position="47"/>
    </location>
</feature>
<evidence type="ECO:0000259" key="1">
    <source>
        <dbReference type="Pfam" id="PF23477"/>
    </source>
</evidence>
<comment type="caution">
    <text evidence="2">The sequence shown here is derived from an EMBL/GenBank/DDBJ whole genome shotgun (WGS) entry which is preliminary data.</text>
</comment>
<dbReference type="EMBL" id="JAGVWC010000011">
    <property type="protein sequence ID" value="MBS3062008.1"/>
    <property type="molecule type" value="Genomic_DNA"/>
</dbReference>
<dbReference type="AlphaFoldDB" id="A0A8T4L3W3"/>
<dbReference type="Proteomes" id="UP000675968">
    <property type="component" value="Unassembled WGS sequence"/>
</dbReference>
<name>A0A8T4L3W3_9ARCH</name>
<evidence type="ECO:0000313" key="3">
    <source>
        <dbReference type="Proteomes" id="UP000675968"/>
    </source>
</evidence>
<reference evidence="2" key="1">
    <citation type="submission" date="2021-03" db="EMBL/GenBank/DDBJ databases">
        <authorList>
            <person name="Jaffe A."/>
        </authorList>
    </citation>
    <scope>NUCLEOTIDE SEQUENCE</scope>
    <source>
        <strain evidence="2">RIFCSPLOWO2_01_FULL_AR10_48_17</strain>
    </source>
</reference>